<dbReference type="PANTHER" id="PTHR21485:SF6">
    <property type="entry name" value="N-ACYLNEURAMINATE CYTIDYLYLTRANSFERASE-RELATED"/>
    <property type="match status" value="1"/>
</dbReference>
<dbReference type="RefSeq" id="WP_194117209.1">
    <property type="nucleotide sequence ID" value="NZ_JADFUA010000011.1"/>
</dbReference>
<dbReference type="InterPro" id="IPR050793">
    <property type="entry name" value="CMP-NeuNAc_synthase"/>
</dbReference>
<keyword evidence="2" id="KW-1185">Reference proteome</keyword>
<evidence type="ECO:0000313" key="2">
    <source>
        <dbReference type="Proteomes" id="UP000604481"/>
    </source>
</evidence>
<dbReference type="InterPro" id="IPR003329">
    <property type="entry name" value="Cytidylyl_trans"/>
</dbReference>
<proteinExistence type="predicted"/>
<name>A0A8J7FK49_9NEIS</name>
<evidence type="ECO:0000313" key="1">
    <source>
        <dbReference type="EMBL" id="MBE9610653.1"/>
    </source>
</evidence>
<dbReference type="Gene3D" id="3.90.550.10">
    <property type="entry name" value="Spore Coat Polysaccharide Biosynthesis Protein SpsA, Chain A"/>
    <property type="match status" value="1"/>
</dbReference>
<dbReference type="InterPro" id="IPR029044">
    <property type="entry name" value="Nucleotide-diphossugar_trans"/>
</dbReference>
<comment type="caution">
    <text evidence="1">The sequence shown here is derived from an EMBL/GenBank/DDBJ whole genome shotgun (WGS) entry which is preliminary data.</text>
</comment>
<dbReference type="PANTHER" id="PTHR21485">
    <property type="entry name" value="HAD SUPERFAMILY MEMBERS CMAS AND KDSC"/>
    <property type="match status" value="1"/>
</dbReference>
<accession>A0A8J7FK49</accession>
<keyword evidence="1" id="KW-0808">Transferase</keyword>
<dbReference type="GO" id="GO:0008781">
    <property type="term" value="F:N-acylneuraminate cytidylyltransferase activity"/>
    <property type="evidence" value="ECO:0007669"/>
    <property type="project" value="TreeGrafter"/>
</dbReference>
<dbReference type="CDD" id="cd02513">
    <property type="entry name" value="CMP-NeuAc_Synthase"/>
    <property type="match status" value="1"/>
</dbReference>
<sequence length="240" mass="25499">MTWWGFSVAETALALIPARAGSKRLPNKNLLPVAGQPLIAWTIVAALDSGCFDRVVVSTDSAELAEVARAAGAEVPFLRPEALASDTACSMDVIFHALDQLASAGDLPALTALLQPTSPLRNAGDIRAAFARLQETGGDSVVSVSEVEHSPLWSNTLSADGSLAAFLRPEVLGKRSQELPQYYRLNGAIYLARTRVLQARGSFFGPGSFASVMPAERSIDIDHRTDLLLADILLREACGA</sequence>
<dbReference type="AlphaFoldDB" id="A0A8J7FK49"/>
<dbReference type="EMBL" id="JADFUA010000011">
    <property type="protein sequence ID" value="MBE9610653.1"/>
    <property type="molecule type" value="Genomic_DNA"/>
</dbReference>
<dbReference type="Proteomes" id="UP000604481">
    <property type="component" value="Unassembled WGS sequence"/>
</dbReference>
<gene>
    <name evidence="1" type="ORF">INR99_15030</name>
</gene>
<dbReference type="SUPFAM" id="SSF53448">
    <property type="entry name" value="Nucleotide-diphospho-sugar transferases"/>
    <property type="match status" value="1"/>
</dbReference>
<reference evidence="1 2" key="1">
    <citation type="submission" date="2020-10" db="EMBL/GenBank/DDBJ databases">
        <title>The genome sequence of Chitinilyticum litopenaei 4Y14.</title>
        <authorList>
            <person name="Liu Y."/>
        </authorList>
    </citation>
    <scope>NUCLEOTIDE SEQUENCE [LARGE SCALE GENOMIC DNA]</scope>
    <source>
        <strain evidence="1 2">4Y14</strain>
    </source>
</reference>
<organism evidence="1 2">
    <name type="scientific">Chitinilyticum piscinae</name>
    <dbReference type="NCBI Taxonomy" id="2866724"/>
    <lineage>
        <taxon>Bacteria</taxon>
        <taxon>Pseudomonadati</taxon>
        <taxon>Pseudomonadota</taxon>
        <taxon>Betaproteobacteria</taxon>
        <taxon>Neisseriales</taxon>
        <taxon>Chitinibacteraceae</taxon>
        <taxon>Chitinilyticum</taxon>
    </lineage>
</organism>
<keyword evidence="1" id="KW-0548">Nucleotidyltransferase</keyword>
<dbReference type="Pfam" id="PF02348">
    <property type="entry name" value="CTP_transf_3"/>
    <property type="match status" value="1"/>
</dbReference>
<protein>
    <submittedName>
        <fullName evidence="1">Acylneuraminate cytidylyltransferase family protein</fullName>
    </submittedName>
</protein>